<dbReference type="Proteomes" id="UP001200741">
    <property type="component" value="Unassembled WGS sequence"/>
</dbReference>
<evidence type="ECO:0000259" key="5">
    <source>
        <dbReference type="Pfam" id="PF02055"/>
    </source>
</evidence>
<organism evidence="6 7">
    <name type="scientific">Pelomonas cellulosilytica</name>
    <dbReference type="NCBI Taxonomy" id="2906762"/>
    <lineage>
        <taxon>Bacteria</taxon>
        <taxon>Pseudomonadati</taxon>
        <taxon>Pseudomonadota</taxon>
        <taxon>Betaproteobacteria</taxon>
        <taxon>Burkholderiales</taxon>
        <taxon>Sphaerotilaceae</taxon>
        <taxon>Roseateles</taxon>
    </lineage>
</organism>
<protein>
    <recommendedName>
        <fullName evidence="5">Glycosyl hydrolase family 30 TIM-barrel domain-containing protein</fullName>
    </recommendedName>
</protein>
<evidence type="ECO:0000256" key="2">
    <source>
        <dbReference type="ARBA" id="ARBA00022729"/>
    </source>
</evidence>
<dbReference type="Pfam" id="PF02055">
    <property type="entry name" value="Glyco_hydro_30"/>
    <property type="match status" value="1"/>
</dbReference>
<keyword evidence="7" id="KW-1185">Reference proteome</keyword>
<keyword evidence="2" id="KW-0732">Signal</keyword>
<dbReference type="Gene3D" id="3.20.20.80">
    <property type="entry name" value="Glycosidases"/>
    <property type="match status" value="1"/>
</dbReference>
<evidence type="ECO:0000256" key="1">
    <source>
        <dbReference type="ARBA" id="ARBA00005382"/>
    </source>
</evidence>
<sequence>MLDKPAQLIDGIGGAFSEKGWQALSALSPTLRQQAMEALFLPAGANFSLCRSPIGGNDIAKDFYSYDEVDGDFALQHFSVEPDSKTLIPFIHAAQAIRPDLRLWASPWSPPLWMKTNKHYAQGPAWAGMSPNGIRPEQIVKSGEDGFIQEDRYFDVYARYFRRYIETYRELGIRVDRVMPQNEFNSSHPFPSCCWSAKGLARFIPHLHREMQPLGVDIVLGTLERSRADIVSAIVNDPVAGVLIKGVGVQWAGKGALEKIREEHPQLTIWSSEQECGNCSNDWHYARYG</sequence>
<comment type="caution">
    <text evidence="6">The sequence shown here is derived from an EMBL/GenBank/DDBJ whole genome shotgun (WGS) entry which is preliminary data.</text>
</comment>
<dbReference type="EMBL" id="JAJTWU010000001">
    <property type="protein sequence ID" value="MCE4552863.1"/>
    <property type="molecule type" value="Genomic_DNA"/>
</dbReference>
<dbReference type="InterPro" id="IPR033453">
    <property type="entry name" value="Glyco_hydro_30_TIM-barrel"/>
</dbReference>
<reference evidence="6 7" key="1">
    <citation type="submission" date="2021-12" db="EMBL/GenBank/DDBJ databases">
        <title>Genome seq of P8.</title>
        <authorList>
            <person name="Seo T."/>
        </authorList>
    </citation>
    <scope>NUCLEOTIDE SEQUENCE [LARGE SCALE GENOMIC DNA]</scope>
    <source>
        <strain evidence="6 7">P8</strain>
    </source>
</reference>
<dbReference type="InterPro" id="IPR001139">
    <property type="entry name" value="Glyco_hydro_30"/>
</dbReference>
<dbReference type="PANTHER" id="PTHR11069">
    <property type="entry name" value="GLUCOSYLCERAMIDASE"/>
    <property type="match status" value="1"/>
</dbReference>
<dbReference type="SUPFAM" id="SSF51445">
    <property type="entry name" value="(Trans)glycosidases"/>
    <property type="match status" value="1"/>
</dbReference>
<keyword evidence="3 4" id="KW-0378">Hydrolase</keyword>
<dbReference type="InterPro" id="IPR017853">
    <property type="entry name" value="GH"/>
</dbReference>
<dbReference type="PANTHER" id="PTHR11069:SF23">
    <property type="entry name" value="LYSOSOMAL ACID GLUCOSYLCERAMIDASE"/>
    <property type="match status" value="1"/>
</dbReference>
<accession>A0ABS8XM33</accession>
<evidence type="ECO:0000256" key="4">
    <source>
        <dbReference type="RuleBase" id="RU361188"/>
    </source>
</evidence>
<keyword evidence="4" id="KW-0326">Glycosidase</keyword>
<comment type="similarity">
    <text evidence="1 4">Belongs to the glycosyl hydrolase 30 family.</text>
</comment>
<evidence type="ECO:0000313" key="7">
    <source>
        <dbReference type="Proteomes" id="UP001200741"/>
    </source>
</evidence>
<dbReference type="RefSeq" id="WP_233370301.1">
    <property type="nucleotide sequence ID" value="NZ_JAJTWU010000001.1"/>
</dbReference>
<gene>
    <name evidence="6" type="ORF">LXT13_00180</name>
</gene>
<proteinExistence type="inferred from homology"/>
<feature type="domain" description="Glycosyl hydrolase family 30 TIM-barrel" evidence="5">
    <location>
        <begin position="9"/>
        <end position="284"/>
    </location>
</feature>
<name>A0ABS8XM33_9BURK</name>
<evidence type="ECO:0000313" key="6">
    <source>
        <dbReference type="EMBL" id="MCE4552863.1"/>
    </source>
</evidence>
<evidence type="ECO:0000256" key="3">
    <source>
        <dbReference type="ARBA" id="ARBA00022801"/>
    </source>
</evidence>